<proteinExistence type="predicted"/>
<dbReference type="Gene3D" id="1.20.5.220">
    <property type="match status" value="1"/>
</dbReference>
<feature type="transmembrane region" description="Helical" evidence="2">
    <location>
        <begin position="47"/>
        <end position="70"/>
    </location>
</feature>
<evidence type="ECO:0000256" key="2">
    <source>
        <dbReference type="SAM" id="Phobius"/>
    </source>
</evidence>
<dbReference type="EMBL" id="OV121134">
    <property type="protein sequence ID" value="CAH0553790.1"/>
    <property type="molecule type" value="Genomic_DNA"/>
</dbReference>
<keyword evidence="2" id="KW-0812">Transmembrane</keyword>
<evidence type="ECO:0000313" key="4">
    <source>
        <dbReference type="Proteomes" id="UP001154078"/>
    </source>
</evidence>
<name>A0A9P0B382_BRAAE</name>
<dbReference type="SUPFAM" id="SSF81518">
    <property type="entry name" value="Subunit XI (6.4 kDa protein) of cytochrome bc1 complex (Ubiquinol-cytochrome c reductase)"/>
    <property type="match status" value="1"/>
</dbReference>
<evidence type="ECO:0000256" key="1">
    <source>
        <dbReference type="SAM" id="MobiDB-lite"/>
    </source>
</evidence>
<feature type="region of interest" description="Disordered" evidence="1">
    <location>
        <begin position="83"/>
        <end position="139"/>
    </location>
</feature>
<gene>
    <name evidence="3" type="ORF">MELIAE_LOCUS5694</name>
</gene>
<protein>
    <submittedName>
        <fullName evidence="3">Uncharacterized protein</fullName>
    </submittedName>
</protein>
<organism evidence="3 4">
    <name type="scientific">Brassicogethes aeneus</name>
    <name type="common">Rape pollen beetle</name>
    <name type="synonym">Meligethes aeneus</name>
    <dbReference type="NCBI Taxonomy" id="1431903"/>
    <lineage>
        <taxon>Eukaryota</taxon>
        <taxon>Metazoa</taxon>
        <taxon>Ecdysozoa</taxon>
        <taxon>Arthropoda</taxon>
        <taxon>Hexapoda</taxon>
        <taxon>Insecta</taxon>
        <taxon>Pterygota</taxon>
        <taxon>Neoptera</taxon>
        <taxon>Endopterygota</taxon>
        <taxon>Coleoptera</taxon>
        <taxon>Polyphaga</taxon>
        <taxon>Cucujiformia</taxon>
        <taxon>Nitidulidae</taxon>
        <taxon>Meligethinae</taxon>
        <taxon>Brassicogethes</taxon>
    </lineage>
</organism>
<keyword evidence="4" id="KW-1185">Reference proteome</keyword>
<dbReference type="Proteomes" id="UP001154078">
    <property type="component" value="Chromosome 3"/>
</dbReference>
<keyword evidence="2" id="KW-1133">Transmembrane helix</keyword>
<evidence type="ECO:0000313" key="3">
    <source>
        <dbReference type="EMBL" id="CAH0553790.1"/>
    </source>
</evidence>
<sequence length="139" mass="14854">MCEPSPCPHEPPQENRCRAQNVSTAHVKPCPLPKTKKPFFSTKQLSIMTLFFPTAVFYGMASILFCTYLVDWRNVARAIPGLHFGEEAKNTDAGAGDDAGAGTGDDVGAGGDANAEGNANMAESTQGEEVDDCKEKNED</sequence>
<dbReference type="InterPro" id="IPR029027">
    <property type="entry name" value="Single_a-helix_sf"/>
</dbReference>
<feature type="compositionally biased region" description="Gly residues" evidence="1">
    <location>
        <begin position="97"/>
        <end position="111"/>
    </location>
</feature>
<keyword evidence="2" id="KW-0472">Membrane</keyword>
<dbReference type="AlphaFoldDB" id="A0A9P0B382"/>
<reference evidence="3" key="1">
    <citation type="submission" date="2021-12" db="EMBL/GenBank/DDBJ databases">
        <authorList>
            <person name="King R."/>
        </authorList>
    </citation>
    <scope>NUCLEOTIDE SEQUENCE</scope>
</reference>
<accession>A0A9P0B382</accession>
<feature type="compositionally biased region" description="Low complexity" evidence="1">
    <location>
        <begin position="112"/>
        <end position="122"/>
    </location>
</feature>